<dbReference type="InterPro" id="IPR036938">
    <property type="entry name" value="PAP2/HPO_sf"/>
</dbReference>
<dbReference type="PANTHER" id="PTHR34599:SF2">
    <property type="entry name" value="TRAF-TYPE DOMAIN-CONTAINING PROTEIN"/>
    <property type="match status" value="1"/>
</dbReference>
<name>A0ABW2JMA8_9ACTN</name>
<dbReference type="Gene3D" id="1.10.606.20">
    <property type="match status" value="1"/>
</dbReference>
<dbReference type="EMBL" id="JBHTCF010000010">
    <property type="protein sequence ID" value="MFC7307260.1"/>
    <property type="molecule type" value="Genomic_DNA"/>
</dbReference>
<evidence type="ECO:0000256" key="1">
    <source>
        <dbReference type="SAM" id="SignalP"/>
    </source>
</evidence>
<keyword evidence="4" id="KW-1185">Reference proteome</keyword>
<evidence type="ECO:0000259" key="2">
    <source>
        <dbReference type="Pfam" id="PF01569"/>
    </source>
</evidence>
<dbReference type="InterPro" id="IPR000326">
    <property type="entry name" value="PAP2/HPO"/>
</dbReference>
<dbReference type="InterPro" id="IPR006311">
    <property type="entry name" value="TAT_signal"/>
</dbReference>
<accession>A0ABW2JMA8</accession>
<feature type="signal peptide" evidence="1">
    <location>
        <begin position="1"/>
        <end position="35"/>
    </location>
</feature>
<evidence type="ECO:0000313" key="4">
    <source>
        <dbReference type="Proteomes" id="UP001596523"/>
    </source>
</evidence>
<proteinExistence type="predicted"/>
<reference evidence="4" key="1">
    <citation type="journal article" date="2019" name="Int. J. Syst. Evol. Microbiol.">
        <title>The Global Catalogue of Microorganisms (GCM) 10K type strain sequencing project: providing services to taxonomists for standard genome sequencing and annotation.</title>
        <authorList>
            <consortium name="The Broad Institute Genomics Platform"/>
            <consortium name="The Broad Institute Genome Sequencing Center for Infectious Disease"/>
            <person name="Wu L."/>
            <person name="Ma J."/>
        </authorList>
    </citation>
    <scope>NUCLEOTIDE SEQUENCE [LARGE SCALE GENOMIC DNA]</scope>
    <source>
        <strain evidence="4">SYNS20</strain>
    </source>
</reference>
<keyword evidence="3" id="KW-0560">Oxidoreductase</keyword>
<dbReference type="Proteomes" id="UP001596523">
    <property type="component" value="Unassembled WGS sequence"/>
</dbReference>
<dbReference type="GO" id="GO:0004601">
    <property type="term" value="F:peroxidase activity"/>
    <property type="evidence" value="ECO:0007669"/>
    <property type="project" value="UniProtKB-KW"/>
</dbReference>
<keyword evidence="1" id="KW-0732">Signal</keyword>
<dbReference type="PROSITE" id="PS51318">
    <property type="entry name" value="TAT"/>
    <property type="match status" value="1"/>
</dbReference>
<organism evidence="3 4">
    <name type="scientific">Streptomyces monticola</name>
    <dbReference type="NCBI Taxonomy" id="2666263"/>
    <lineage>
        <taxon>Bacteria</taxon>
        <taxon>Bacillati</taxon>
        <taxon>Actinomycetota</taxon>
        <taxon>Actinomycetes</taxon>
        <taxon>Kitasatosporales</taxon>
        <taxon>Streptomycetaceae</taxon>
        <taxon>Streptomyces</taxon>
    </lineage>
</organism>
<gene>
    <name evidence="3" type="ORF">ACFQVC_23925</name>
</gene>
<comment type="caution">
    <text evidence="3">The sequence shown here is derived from an EMBL/GenBank/DDBJ whole genome shotgun (WGS) entry which is preliminary data.</text>
</comment>
<dbReference type="SUPFAM" id="SSF48317">
    <property type="entry name" value="Acid phosphatase/Vanadium-dependent haloperoxidase"/>
    <property type="match status" value="1"/>
</dbReference>
<dbReference type="PANTHER" id="PTHR34599">
    <property type="entry name" value="PEROXIDASE-RELATED"/>
    <property type="match status" value="1"/>
</dbReference>
<protein>
    <submittedName>
        <fullName evidence="3">Vanadium-dependent haloperoxidase</fullName>
        <ecNumber evidence="3">1.11.1.-</ecNumber>
    </submittedName>
</protein>
<feature type="domain" description="Phosphatidic acid phosphatase type 2/haloperoxidase" evidence="2">
    <location>
        <begin position="324"/>
        <end position="456"/>
    </location>
</feature>
<feature type="chain" id="PRO_5046007491" evidence="1">
    <location>
        <begin position="36"/>
        <end position="471"/>
    </location>
</feature>
<dbReference type="EC" id="1.11.1.-" evidence="3"/>
<sequence length="471" mass="52082">MSRPKFGVRRRLVSIAAVLATAGGALLAAPSTAAAALPPHPIDDPVIYWNDVLLQLIRREGGSPVRMARSAAMLNAAMYDAESSYRLTWKGGVTSEAYLSVKKYAGWSEGPDEEERVLGRTAYNVLLKLYGPRQTQFLDAKFRERFGTEPTDGDLLDYTIVGPMVDQIMKARENDGSTNSEAYSSDGVPGAWRHTSYPDMADPDCDEDSDAVEPNWGLVKPFALASGSQFRPPTPGTYGTYEKLLESEEYKRQVEAVRKLGADRPTAATPEITRTTEQEAAAWFWANDLNGTYKPPGQLLQATRHVSEARGLDTYENARLFALVSLALADSGIAVRDVKYQTNIDLWRPVSAIRESGIDRNWKPLLKNVDGVNVSPCFPAWASGHATFGAAWAQVMERYFTTDRIAFDMTTDDKQSPVKTRHFTSFSEAATENANSRVWLGVHFPWDATDGLTLGTKIGDYVFDNRLKDLT</sequence>
<dbReference type="RefSeq" id="WP_381833868.1">
    <property type="nucleotide sequence ID" value="NZ_JBHTCF010000010.1"/>
</dbReference>
<dbReference type="Pfam" id="PF01569">
    <property type="entry name" value="PAP2"/>
    <property type="match status" value="1"/>
</dbReference>
<keyword evidence="3" id="KW-0575">Peroxidase</keyword>
<evidence type="ECO:0000313" key="3">
    <source>
        <dbReference type="EMBL" id="MFC7307260.1"/>
    </source>
</evidence>
<dbReference type="CDD" id="cd03398">
    <property type="entry name" value="PAP2_haloperoxidase"/>
    <property type="match status" value="1"/>
</dbReference>
<dbReference type="InterPro" id="IPR052559">
    <property type="entry name" value="V-haloperoxidase"/>
</dbReference>